<dbReference type="Proteomes" id="UP001174934">
    <property type="component" value="Unassembled WGS sequence"/>
</dbReference>
<feature type="region of interest" description="Disordered" evidence="1">
    <location>
        <begin position="222"/>
        <end position="380"/>
    </location>
</feature>
<protein>
    <recommendedName>
        <fullName evidence="2">RNase MRP protein 1 RNA binding domain-containing protein</fullName>
    </recommendedName>
</protein>
<feature type="region of interest" description="Disordered" evidence="1">
    <location>
        <begin position="147"/>
        <end position="198"/>
    </location>
</feature>
<comment type="caution">
    <text evidence="3">The sequence shown here is derived from an EMBL/GenBank/DDBJ whole genome shotgun (WGS) entry which is preliminary data.</text>
</comment>
<feature type="compositionally biased region" description="Acidic residues" evidence="1">
    <location>
        <begin position="154"/>
        <end position="165"/>
    </location>
</feature>
<evidence type="ECO:0000313" key="3">
    <source>
        <dbReference type="EMBL" id="KAK0629867.1"/>
    </source>
</evidence>
<evidence type="ECO:0000259" key="2">
    <source>
        <dbReference type="Pfam" id="PF20945"/>
    </source>
</evidence>
<evidence type="ECO:0000256" key="1">
    <source>
        <dbReference type="SAM" id="MobiDB-lite"/>
    </source>
</evidence>
<accession>A0AA39X9L3</accession>
<gene>
    <name evidence="3" type="ORF">B0T17DRAFT_615593</name>
</gene>
<dbReference type="InterPro" id="IPR047204">
    <property type="entry name" value="RMP1_RBD"/>
</dbReference>
<proteinExistence type="predicted"/>
<dbReference type="GO" id="GO:0000294">
    <property type="term" value="P:nuclear-transcribed mRNA catabolic process, RNase MRP-dependent"/>
    <property type="evidence" value="ECO:0007669"/>
    <property type="project" value="TreeGrafter"/>
</dbReference>
<dbReference type="AlphaFoldDB" id="A0AA39X9L3"/>
<dbReference type="Pfam" id="PF20945">
    <property type="entry name" value="RMP1"/>
    <property type="match status" value="1"/>
</dbReference>
<dbReference type="CDD" id="cd22573">
    <property type="entry name" value="RMP1_RBD"/>
    <property type="match status" value="1"/>
</dbReference>
<organism evidence="3 4">
    <name type="scientific">Bombardia bombarda</name>
    <dbReference type="NCBI Taxonomy" id="252184"/>
    <lineage>
        <taxon>Eukaryota</taxon>
        <taxon>Fungi</taxon>
        <taxon>Dikarya</taxon>
        <taxon>Ascomycota</taxon>
        <taxon>Pezizomycotina</taxon>
        <taxon>Sordariomycetes</taxon>
        <taxon>Sordariomycetidae</taxon>
        <taxon>Sordariales</taxon>
        <taxon>Lasiosphaeriaceae</taxon>
        <taxon>Bombardia</taxon>
    </lineage>
</organism>
<name>A0AA39X9L3_9PEZI</name>
<dbReference type="PANTHER" id="PTHR37792">
    <property type="entry name" value="RIBONUCLEASE MRP PROTEIN SUBUNIT RMP1"/>
    <property type="match status" value="1"/>
</dbReference>
<keyword evidence="4" id="KW-1185">Reference proteome</keyword>
<dbReference type="EMBL" id="JAULSR010000002">
    <property type="protein sequence ID" value="KAK0629867.1"/>
    <property type="molecule type" value="Genomic_DNA"/>
</dbReference>
<dbReference type="PANTHER" id="PTHR37792:SF1">
    <property type="entry name" value="RIBONUCLEASE MRP PROTEIN SUBUNIT RMP1"/>
    <property type="match status" value="1"/>
</dbReference>
<feature type="compositionally biased region" description="Acidic residues" evidence="1">
    <location>
        <begin position="282"/>
        <end position="291"/>
    </location>
</feature>
<dbReference type="GO" id="GO:0042134">
    <property type="term" value="F:rRNA primary transcript binding"/>
    <property type="evidence" value="ECO:0007669"/>
    <property type="project" value="InterPro"/>
</dbReference>
<evidence type="ECO:0000313" key="4">
    <source>
        <dbReference type="Proteomes" id="UP001174934"/>
    </source>
</evidence>
<sequence>MSALAIKSQQPVVDRDALRLALQEAVATLVPALEILERFHHRNKNQHRLSKWWAQADMLRRHLRKLLVAMDARAEELERPAQKVKKTKKASSGEKEEELNARAAYMQFELAPRAYLAFTQLAADRQFAHLGLMLLGILAQVNQAVSPFAPTPPEEQEDDDEEEGQEQSTIIGQKRQQLRDPSIPAAQTNSGHQRTDNIGIPVSRDAIMATMSAATASTITTTTTTTDDDDDVRVVDRTKSKSKSKLSSSSSSRTSKTKTTKTITAATEMDMGIDIDIKTSIEPEEEEEDLDNGVAILRRKRSSSSISKRSRIDTKVEKRTKAEQPDEDDDDDDDDGIFGPPQSTKKSKRTIFLPPASSPPPPPSKKKKVLKKKKKKKGGDEFDDIFNSLF</sequence>
<dbReference type="InterPro" id="IPR047205">
    <property type="entry name" value="RMP1"/>
</dbReference>
<feature type="compositionally biased region" description="Acidic residues" evidence="1">
    <location>
        <begin position="325"/>
        <end position="336"/>
    </location>
</feature>
<feature type="compositionally biased region" description="Basic and acidic residues" evidence="1">
    <location>
        <begin position="310"/>
        <end position="324"/>
    </location>
</feature>
<feature type="domain" description="RNase MRP protein 1 RNA binding" evidence="2">
    <location>
        <begin position="35"/>
        <end position="140"/>
    </location>
</feature>
<feature type="compositionally biased region" description="Low complexity" evidence="1">
    <location>
        <begin position="245"/>
        <end position="254"/>
    </location>
</feature>
<reference evidence="3" key="1">
    <citation type="submission" date="2023-06" db="EMBL/GenBank/DDBJ databases">
        <title>Genome-scale phylogeny and comparative genomics of the fungal order Sordariales.</title>
        <authorList>
            <consortium name="Lawrence Berkeley National Laboratory"/>
            <person name="Hensen N."/>
            <person name="Bonometti L."/>
            <person name="Westerberg I."/>
            <person name="Brannstrom I.O."/>
            <person name="Guillou S."/>
            <person name="Cros-Aarteil S."/>
            <person name="Calhoun S."/>
            <person name="Haridas S."/>
            <person name="Kuo A."/>
            <person name="Mondo S."/>
            <person name="Pangilinan J."/>
            <person name="Riley R."/>
            <person name="LaButti K."/>
            <person name="Andreopoulos B."/>
            <person name="Lipzen A."/>
            <person name="Chen C."/>
            <person name="Yanf M."/>
            <person name="Daum C."/>
            <person name="Ng V."/>
            <person name="Clum A."/>
            <person name="Steindorff A."/>
            <person name="Ohm R."/>
            <person name="Martin F."/>
            <person name="Silar P."/>
            <person name="Natvig D."/>
            <person name="Lalanne C."/>
            <person name="Gautier V."/>
            <person name="Ament-velasquez S.L."/>
            <person name="Kruys A."/>
            <person name="Hutchinson M.I."/>
            <person name="Powell A.J."/>
            <person name="Barry K."/>
            <person name="Miller A.N."/>
            <person name="Grigoriev I.V."/>
            <person name="Debuchy R."/>
            <person name="Gladieux P."/>
            <person name="Thoren M.H."/>
            <person name="Johannesson H."/>
        </authorList>
    </citation>
    <scope>NUCLEOTIDE SEQUENCE</scope>
    <source>
        <strain evidence="3">SMH3391-2</strain>
    </source>
</reference>
<dbReference type="GO" id="GO:0000172">
    <property type="term" value="C:ribonuclease MRP complex"/>
    <property type="evidence" value="ECO:0007669"/>
    <property type="project" value="InterPro"/>
</dbReference>
<feature type="compositionally biased region" description="Basic residues" evidence="1">
    <location>
        <begin position="364"/>
        <end position="377"/>
    </location>
</feature>
<dbReference type="GO" id="GO:0000466">
    <property type="term" value="P:maturation of 5.8S rRNA from tricistronic rRNA transcript (SSU-rRNA, 5.8S rRNA, LSU-rRNA)"/>
    <property type="evidence" value="ECO:0007669"/>
    <property type="project" value="TreeGrafter"/>
</dbReference>